<evidence type="ECO:0000313" key="2">
    <source>
        <dbReference type="EMBL" id="GFR73805.1"/>
    </source>
</evidence>
<keyword evidence="3" id="KW-1185">Reference proteome</keyword>
<sequence length="173" mass="18946">MYRLLYWLRHSKLDRVDLDELDEAYQELKTTEKAHEEKAESVVSEAVSNAQSTVSASVDATALVKPASEAELGEKAGAEAVSDAPLEGRSSTEKTSTAVGKRGPGVLSCLVDNLKLLFCVRIPEEDRLFTKNELRETVKHHADIQESPVSEATLNLHAVMLLLVTAVLWGFLA</sequence>
<name>A0AAV4FNF2_9GAST</name>
<dbReference type="EMBL" id="BMAT01007891">
    <property type="protein sequence ID" value="GFR73805.1"/>
    <property type="molecule type" value="Genomic_DNA"/>
</dbReference>
<comment type="caution">
    <text evidence="2">The sequence shown here is derived from an EMBL/GenBank/DDBJ whole genome shotgun (WGS) entry which is preliminary data.</text>
</comment>
<proteinExistence type="predicted"/>
<dbReference type="AlphaFoldDB" id="A0AAV4FNF2"/>
<feature type="region of interest" description="Disordered" evidence="1">
    <location>
        <begin position="74"/>
        <end position="100"/>
    </location>
</feature>
<gene>
    <name evidence="2" type="ORF">ElyMa_003878600</name>
</gene>
<organism evidence="2 3">
    <name type="scientific">Elysia marginata</name>
    <dbReference type="NCBI Taxonomy" id="1093978"/>
    <lineage>
        <taxon>Eukaryota</taxon>
        <taxon>Metazoa</taxon>
        <taxon>Spiralia</taxon>
        <taxon>Lophotrochozoa</taxon>
        <taxon>Mollusca</taxon>
        <taxon>Gastropoda</taxon>
        <taxon>Heterobranchia</taxon>
        <taxon>Euthyneura</taxon>
        <taxon>Panpulmonata</taxon>
        <taxon>Sacoglossa</taxon>
        <taxon>Placobranchoidea</taxon>
        <taxon>Plakobranchidae</taxon>
        <taxon>Elysia</taxon>
    </lineage>
</organism>
<evidence type="ECO:0000313" key="3">
    <source>
        <dbReference type="Proteomes" id="UP000762676"/>
    </source>
</evidence>
<dbReference type="Proteomes" id="UP000762676">
    <property type="component" value="Unassembled WGS sequence"/>
</dbReference>
<accession>A0AAV4FNF2</accession>
<evidence type="ECO:0000256" key="1">
    <source>
        <dbReference type="SAM" id="MobiDB-lite"/>
    </source>
</evidence>
<protein>
    <submittedName>
        <fullName evidence="2">Uncharacterized protein</fullName>
    </submittedName>
</protein>
<reference evidence="2 3" key="1">
    <citation type="journal article" date="2021" name="Elife">
        <title>Chloroplast acquisition without the gene transfer in kleptoplastic sea slugs, Plakobranchus ocellatus.</title>
        <authorList>
            <person name="Maeda T."/>
            <person name="Takahashi S."/>
            <person name="Yoshida T."/>
            <person name="Shimamura S."/>
            <person name="Takaki Y."/>
            <person name="Nagai Y."/>
            <person name="Toyoda A."/>
            <person name="Suzuki Y."/>
            <person name="Arimoto A."/>
            <person name="Ishii H."/>
            <person name="Satoh N."/>
            <person name="Nishiyama T."/>
            <person name="Hasebe M."/>
            <person name="Maruyama T."/>
            <person name="Minagawa J."/>
            <person name="Obokata J."/>
            <person name="Shigenobu S."/>
        </authorList>
    </citation>
    <scope>NUCLEOTIDE SEQUENCE [LARGE SCALE GENOMIC DNA]</scope>
</reference>